<dbReference type="PROSITE" id="PS51257">
    <property type="entry name" value="PROKAR_LIPOPROTEIN"/>
    <property type="match status" value="1"/>
</dbReference>
<accession>A0A375B9G9</accession>
<sequence length="78" mass="8724">MARRKLAVSAISCKLYSQLSCSAQAVSFGCSLHGSQMLRLSTIQLATLLLLNQTGLRGRLGYRKFSARCWLEARKCDW</sequence>
<comment type="caution">
    <text evidence="2">The sequence shown here is derived from an EMBL/GenBank/DDBJ whole genome shotgun (WGS) entry which is preliminary data.</text>
</comment>
<dbReference type="EMBL" id="OFSN01000001">
    <property type="protein sequence ID" value="SOY40298.1"/>
    <property type="molecule type" value="Genomic_DNA"/>
</dbReference>
<feature type="signal peptide" evidence="1">
    <location>
        <begin position="1"/>
        <end position="25"/>
    </location>
</feature>
<protein>
    <recommendedName>
        <fullName evidence="3">Secreted protein</fullName>
    </recommendedName>
</protein>
<dbReference type="Proteomes" id="UP000257016">
    <property type="component" value="Unassembled WGS sequence"/>
</dbReference>
<evidence type="ECO:0000256" key="1">
    <source>
        <dbReference type="SAM" id="SignalP"/>
    </source>
</evidence>
<evidence type="ECO:0008006" key="3">
    <source>
        <dbReference type="Google" id="ProtNLM"/>
    </source>
</evidence>
<gene>
    <name evidence="2" type="ORF">CBM2586_A10263</name>
</gene>
<evidence type="ECO:0000313" key="2">
    <source>
        <dbReference type="EMBL" id="SOY40298.1"/>
    </source>
</evidence>
<keyword evidence="1" id="KW-0732">Signal</keyword>
<proteinExistence type="predicted"/>
<reference evidence="2" key="1">
    <citation type="submission" date="2018-01" db="EMBL/GenBank/DDBJ databases">
        <authorList>
            <person name="Clerissi C."/>
        </authorList>
    </citation>
    <scope>NUCLEOTIDE SEQUENCE</scope>
    <source>
        <strain evidence="2">Cupriavidus taiwanensis LMG 19430</strain>
    </source>
</reference>
<name>A0A375B9G9_9BURK</name>
<feature type="chain" id="PRO_5017061777" description="Secreted protein" evidence="1">
    <location>
        <begin position="26"/>
        <end position="78"/>
    </location>
</feature>
<dbReference type="AlphaFoldDB" id="A0A375B9G9"/>
<organism evidence="2">
    <name type="scientific">Cupriavidus taiwanensis</name>
    <dbReference type="NCBI Taxonomy" id="164546"/>
    <lineage>
        <taxon>Bacteria</taxon>
        <taxon>Pseudomonadati</taxon>
        <taxon>Pseudomonadota</taxon>
        <taxon>Betaproteobacteria</taxon>
        <taxon>Burkholderiales</taxon>
        <taxon>Burkholderiaceae</taxon>
        <taxon>Cupriavidus</taxon>
    </lineage>
</organism>